<evidence type="ECO:0000256" key="4">
    <source>
        <dbReference type="ARBA" id="ARBA00022927"/>
    </source>
</evidence>
<keyword evidence="8" id="KW-0687">Ribonucleoprotein</keyword>
<dbReference type="Gene3D" id="1.10.1620.10">
    <property type="entry name" value="Ribosomal protein L39e"/>
    <property type="match status" value="1"/>
</dbReference>
<dbReference type="InterPro" id="IPR001392">
    <property type="entry name" value="Clathrin_mu"/>
</dbReference>
<dbReference type="AlphaFoldDB" id="A0AA39HWA5"/>
<dbReference type="PIRSF" id="PIRSF005992">
    <property type="entry name" value="Clathrin_mu"/>
    <property type="match status" value="1"/>
</dbReference>
<dbReference type="InterPro" id="IPR043532">
    <property type="entry name" value="AP2_Mu_N"/>
</dbReference>
<dbReference type="InterPro" id="IPR023626">
    <property type="entry name" value="Ribosomal_eL39_dom_sf"/>
</dbReference>
<protein>
    <recommendedName>
        <fullName evidence="10">MHD domain-containing protein</fullName>
    </recommendedName>
</protein>
<dbReference type="PANTHER" id="PTHR10529">
    <property type="entry name" value="AP COMPLEX SUBUNIT MU"/>
    <property type="match status" value="1"/>
</dbReference>
<dbReference type="GO" id="GO:0005840">
    <property type="term" value="C:ribosome"/>
    <property type="evidence" value="ECO:0007669"/>
    <property type="project" value="UniProtKB-KW"/>
</dbReference>
<evidence type="ECO:0000313" key="11">
    <source>
        <dbReference type="EMBL" id="KAK0413305.1"/>
    </source>
</evidence>
<evidence type="ECO:0000256" key="8">
    <source>
        <dbReference type="ARBA" id="ARBA00023274"/>
    </source>
</evidence>
<dbReference type="Gene3D" id="2.60.40.1170">
    <property type="entry name" value="Mu homology domain, subdomain B"/>
    <property type="match status" value="2"/>
</dbReference>
<name>A0AA39HWA5_9BILA</name>
<dbReference type="InterPro" id="IPR050431">
    <property type="entry name" value="Adaptor_comp_med_subunit"/>
</dbReference>
<dbReference type="GO" id="GO:0016192">
    <property type="term" value="P:vesicle-mediated transport"/>
    <property type="evidence" value="ECO:0007669"/>
    <property type="project" value="InterPro"/>
</dbReference>
<keyword evidence="7" id="KW-0168">Coated pit</keyword>
<evidence type="ECO:0000256" key="2">
    <source>
        <dbReference type="ARBA" id="ARBA00009339"/>
    </source>
</evidence>
<dbReference type="SUPFAM" id="SSF64356">
    <property type="entry name" value="SNARE-like"/>
    <property type="match status" value="1"/>
</dbReference>
<dbReference type="FunFam" id="3.30.450.60:FF:000002">
    <property type="entry name" value="AP-2 complex subunit mu, putative"/>
    <property type="match status" value="1"/>
</dbReference>
<comment type="caution">
    <text evidence="11">The sequence shown here is derived from an EMBL/GenBank/DDBJ whole genome shotgun (WGS) entry which is preliminary data.</text>
</comment>
<evidence type="ECO:0000256" key="5">
    <source>
        <dbReference type="ARBA" id="ARBA00022980"/>
    </source>
</evidence>
<dbReference type="CDD" id="cd14836">
    <property type="entry name" value="AP2_Mu_N"/>
    <property type="match status" value="1"/>
</dbReference>
<dbReference type="Pfam" id="PF00928">
    <property type="entry name" value="Adap_comp_sub"/>
    <property type="match status" value="1"/>
</dbReference>
<evidence type="ECO:0000256" key="7">
    <source>
        <dbReference type="ARBA" id="ARBA00023176"/>
    </source>
</evidence>
<dbReference type="GO" id="GO:0006412">
    <property type="term" value="P:translation"/>
    <property type="evidence" value="ECO:0007669"/>
    <property type="project" value="InterPro"/>
</dbReference>
<evidence type="ECO:0000256" key="1">
    <source>
        <dbReference type="ARBA" id="ARBA00004277"/>
    </source>
</evidence>
<keyword evidence="4 9" id="KW-0653">Protein transport</keyword>
<keyword evidence="3 9" id="KW-0813">Transport</keyword>
<dbReference type="PRINTS" id="PR00314">
    <property type="entry name" value="CLATHRINADPT"/>
</dbReference>
<keyword evidence="12" id="KW-1185">Reference proteome</keyword>
<dbReference type="FunFam" id="1.10.1620.10:FF:000001">
    <property type="entry name" value="60S ribosomal protein-like L39"/>
    <property type="match status" value="1"/>
</dbReference>
<dbReference type="PROSITE" id="PS51072">
    <property type="entry name" value="MHD"/>
    <property type="match status" value="1"/>
</dbReference>
<dbReference type="EMBL" id="JAUCMV010000003">
    <property type="protein sequence ID" value="KAK0413305.1"/>
    <property type="molecule type" value="Genomic_DNA"/>
</dbReference>
<comment type="similarity">
    <text evidence="2">Belongs to the eukaryotic ribosomal protein eL39 family.</text>
</comment>
<keyword evidence="6" id="KW-0472">Membrane</keyword>
<keyword evidence="5" id="KW-0689">Ribosomal protein</keyword>
<dbReference type="InterPro" id="IPR036168">
    <property type="entry name" value="AP2_Mu_C_sf"/>
</dbReference>
<evidence type="ECO:0000256" key="3">
    <source>
        <dbReference type="ARBA" id="ARBA00022448"/>
    </source>
</evidence>
<reference evidence="11" key="1">
    <citation type="submission" date="2023-06" db="EMBL/GenBank/DDBJ databases">
        <title>Genomic analysis of the entomopathogenic nematode Steinernema hermaphroditum.</title>
        <authorList>
            <person name="Schwarz E.M."/>
            <person name="Heppert J.K."/>
            <person name="Baniya A."/>
            <person name="Schwartz H.T."/>
            <person name="Tan C.-H."/>
            <person name="Antoshechkin I."/>
            <person name="Sternberg P.W."/>
            <person name="Goodrich-Blair H."/>
            <person name="Dillman A.R."/>
        </authorList>
    </citation>
    <scope>NUCLEOTIDE SEQUENCE</scope>
    <source>
        <strain evidence="11">PS9179</strain>
        <tissue evidence="11">Whole animal</tissue>
    </source>
</reference>
<dbReference type="GO" id="GO:1990904">
    <property type="term" value="C:ribonucleoprotein complex"/>
    <property type="evidence" value="ECO:0007669"/>
    <property type="project" value="UniProtKB-KW"/>
</dbReference>
<dbReference type="GO" id="GO:0030131">
    <property type="term" value="C:clathrin adaptor complex"/>
    <property type="evidence" value="ECO:0007669"/>
    <property type="project" value="UniProtKB-UniRule"/>
</dbReference>
<sequence length="481" mass="55814">MIAGLFIFNRYGETLISRIYRDDEAIRNSVSAFREKVIFDHPQLQCPVTFLEEERTSVFHIKRGDLWICAITRLNANAGMAFELLIRLAQTMEKYLQKISEESVQNNFVLLYELLDEMIDYGYPQITDFGALKTYITQKGVKPDRTMSPEKITSHVTGHVSWRPKDIIHKKNTFYIDVCEDVDLLMSHEGKVLSSHVAGKIVIRSQLSGMPECKLAISDLPPTKGKVRPYLCGQTPGEERAANLDCHFHQCVKLSTFKSEHTINFVPPDGEFELMRYHTSKDLQLPFSVIPLMRETERTKFEAKVFLKSMYASHLTGRNIKIRIPVPPRTIKAKLSYAKGKAKFKSDAKEITWEIAHMVGGKRIELLAELELDNTVSLDGDETWKRPPISMNFRVPYVPSGLKIRYLRVTEPYLNYSDIEVVKWVFVPEMASHKTFIIKRKLGKAKKQNRPMPQWFRMKTDAGKMRYNTKRRHWRRTKLHL</sequence>
<dbReference type="SUPFAM" id="SSF49447">
    <property type="entry name" value="Second domain of Mu2 adaptin subunit (ap50) of ap2 adaptor"/>
    <property type="match status" value="1"/>
</dbReference>
<accession>A0AA39HWA5</accession>
<evidence type="ECO:0000256" key="9">
    <source>
        <dbReference type="PIRNR" id="PIRNR005992"/>
    </source>
</evidence>
<feature type="domain" description="MHD" evidence="10">
    <location>
        <begin position="171"/>
        <end position="439"/>
    </location>
</feature>
<dbReference type="Pfam" id="PF00832">
    <property type="entry name" value="Ribosomal_L39"/>
    <property type="match status" value="1"/>
</dbReference>
<evidence type="ECO:0000259" key="10">
    <source>
        <dbReference type="PROSITE" id="PS51072"/>
    </source>
</evidence>
<evidence type="ECO:0000256" key="6">
    <source>
        <dbReference type="ARBA" id="ARBA00023136"/>
    </source>
</evidence>
<dbReference type="Pfam" id="PF01217">
    <property type="entry name" value="Clat_adaptor_s"/>
    <property type="match status" value="1"/>
</dbReference>
<dbReference type="GO" id="GO:0005905">
    <property type="term" value="C:clathrin-coated pit"/>
    <property type="evidence" value="ECO:0007669"/>
    <property type="project" value="UniProtKB-KW"/>
</dbReference>
<dbReference type="InterPro" id="IPR028565">
    <property type="entry name" value="MHD"/>
</dbReference>
<comment type="subcellular location">
    <subcellularLocation>
        <location evidence="1">Membrane</location>
        <location evidence="1">Coated pit</location>
        <topology evidence="1">Peripheral membrane protein</topology>
        <orientation evidence="1">Cytoplasmic side</orientation>
    </subcellularLocation>
</comment>
<dbReference type="GO" id="GO:0006886">
    <property type="term" value="P:intracellular protein transport"/>
    <property type="evidence" value="ECO:0007669"/>
    <property type="project" value="UniProtKB-UniRule"/>
</dbReference>
<evidence type="ECO:0000313" key="12">
    <source>
        <dbReference type="Proteomes" id="UP001175271"/>
    </source>
</evidence>
<gene>
    <name evidence="11" type="ORF">QR680_006725</name>
</gene>
<dbReference type="Gene3D" id="3.30.450.60">
    <property type="match status" value="1"/>
</dbReference>
<dbReference type="InterPro" id="IPR011012">
    <property type="entry name" value="Longin-like_dom_sf"/>
</dbReference>
<dbReference type="InterPro" id="IPR000077">
    <property type="entry name" value="Ribosomal_eL39"/>
</dbReference>
<proteinExistence type="inferred from homology"/>
<dbReference type="InterPro" id="IPR022775">
    <property type="entry name" value="AP_mu_sigma_su"/>
</dbReference>
<dbReference type="Proteomes" id="UP001175271">
    <property type="component" value="Unassembled WGS sequence"/>
</dbReference>
<dbReference type="SUPFAM" id="SSF48662">
    <property type="entry name" value="Ribosomal protein L39e"/>
    <property type="match status" value="1"/>
</dbReference>
<dbReference type="GO" id="GO:0003735">
    <property type="term" value="F:structural constituent of ribosome"/>
    <property type="evidence" value="ECO:0007669"/>
    <property type="project" value="InterPro"/>
</dbReference>
<comment type="similarity">
    <text evidence="9">Belongs to the adaptor complexes medium subunit family.</text>
</comment>
<organism evidence="11 12">
    <name type="scientific">Steinernema hermaphroditum</name>
    <dbReference type="NCBI Taxonomy" id="289476"/>
    <lineage>
        <taxon>Eukaryota</taxon>
        <taxon>Metazoa</taxon>
        <taxon>Ecdysozoa</taxon>
        <taxon>Nematoda</taxon>
        <taxon>Chromadorea</taxon>
        <taxon>Rhabditida</taxon>
        <taxon>Tylenchina</taxon>
        <taxon>Panagrolaimomorpha</taxon>
        <taxon>Strongyloidoidea</taxon>
        <taxon>Steinernematidae</taxon>
        <taxon>Steinernema</taxon>
    </lineage>
</organism>